<name>A0ABR4JT10_9EURO</name>
<proteinExistence type="predicted"/>
<dbReference type="Proteomes" id="UP001610446">
    <property type="component" value="Unassembled WGS sequence"/>
</dbReference>
<dbReference type="EMBL" id="JBFXLU010000092">
    <property type="protein sequence ID" value="KAL2843168.1"/>
    <property type="molecule type" value="Genomic_DNA"/>
</dbReference>
<feature type="region of interest" description="Disordered" evidence="1">
    <location>
        <begin position="81"/>
        <end position="100"/>
    </location>
</feature>
<keyword evidence="4" id="KW-1185">Reference proteome</keyword>
<evidence type="ECO:0000313" key="4">
    <source>
        <dbReference type="Proteomes" id="UP001610446"/>
    </source>
</evidence>
<keyword evidence="2" id="KW-0812">Transmembrane</keyword>
<sequence length="367" mass="39700">MSSFGGLLIRRGAEMVSAHLQTREPKAGLIGQLGPVIVILTVLALLFAIFWVEYTCTQVAATLAAVEASNSQGTYIRLETDDEEPASPNHDAFDGTTASRKPITSSLRSTIAHLRAHGGTFRAFRMYLAFRGFTVGINFLIQGVFFATPMDKAPRVDLIGSFLGQFAASMLGATWQMAWVHRVIADKSPRSPYRRKLGLAHWPRIARAAALHNALECLASSLPIHALRVTGWAALQAAGGGAGMYSRDFMLNFFVLGILPGLFVFAVSLPARVVFVRVAASMLPEEDEPIVSFDRDFGGEVKKVSTAGGGGGGGEQRVLRILDAWTTFDWAARKRYVKIILKAFAIELAFVMVGAVVFVAEMAAIHA</sequence>
<evidence type="ECO:0000313" key="3">
    <source>
        <dbReference type="EMBL" id="KAL2843168.1"/>
    </source>
</evidence>
<protein>
    <submittedName>
        <fullName evidence="3">Uncharacterized protein</fullName>
    </submittedName>
</protein>
<accession>A0ABR4JT10</accession>
<feature type="transmembrane region" description="Helical" evidence="2">
    <location>
        <begin position="253"/>
        <end position="275"/>
    </location>
</feature>
<keyword evidence="2" id="KW-1133">Transmembrane helix</keyword>
<organism evidence="3 4">
    <name type="scientific">Aspergillus pseudoustus</name>
    <dbReference type="NCBI Taxonomy" id="1810923"/>
    <lineage>
        <taxon>Eukaryota</taxon>
        <taxon>Fungi</taxon>
        <taxon>Dikarya</taxon>
        <taxon>Ascomycota</taxon>
        <taxon>Pezizomycotina</taxon>
        <taxon>Eurotiomycetes</taxon>
        <taxon>Eurotiomycetidae</taxon>
        <taxon>Eurotiales</taxon>
        <taxon>Aspergillaceae</taxon>
        <taxon>Aspergillus</taxon>
        <taxon>Aspergillus subgen. Nidulantes</taxon>
    </lineage>
</organism>
<feature type="transmembrane region" description="Helical" evidence="2">
    <location>
        <begin position="29"/>
        <end position="52"/>
    </location>
</feature>
<reference evidence="3 4" key="1">
    <citation type="submission" date="2024-07" db="EMBL/GenBank/DDBJ databases">
        <title>Section-level genome sequencing and comparative genomics of Aspergillus sections Usti and Cavernicolus.</title>
        <authorList>
            <consortium name="Lawrence Berkeley National Laboratory"/>
            <person name="Nybo J.L."/>
            <person name="Vesth T.C."/>
            <person name="Theobald S."/>
            <person name="Frisvad J.C."/>
            <person name="Larsen T.O."/>
            <person name="Kjaerboelling I."/>
            <person name="Rothschild-Mancinelli K."/>
            <person name="Lyhne E.K."/>
            <person name="Kogle M.E."/>
            <person name="Barry K."/>
            <person name="Clum A."/>
            <person name="Na H."/>
            <person name="Ledsgaard L."/>
            <person name="Lin J."/>
            <person name="Lipzen A."/>
            <person name="Kuo A."/>
            <person name="Riley R."/>
            <person name="Mondo S."/>
            <person name="Labutti K."/>
            <person name="Haridas S."/>
            <person name="Pangalinan J."/>
            <person name="Salamov A.A."/>
            <person name="Simmons B.A."/>
            <person name="Magnuson J.K."/>
            <person name="Chen J."/>
            <person name="Drula E."/>
            <person name="Henrissat B."/>
            <person name="Wiebenga A."/>
            <person name="Lubbers R.J."/>
            <person name="Gomes A.C."/>
            <person name="Makela M.R."/>
            <person name="Stajich J."/>
            <person name="Grigoriev I.V."/>
            <person name="Mortensen U.H."/>
            <person name="De Vries R.P."/>
            <person name="Baker S.E."/>
            <person name="Andersen M.R."/>
        </authorList>
    </citation>
    <scope>NUCLEOTIDE SEQUENCE [LARGE SCALE GENOMIC DNA]</scope>
    <source>
        <strain evidence="3 4">CBS 123904</strain>
    </source>
</reference>
<evidence type="ECO:0000256" key="1">
    <source>
        <dbReference type="SAM" id="MobiDB-lite"/>
    </source>
</evidence>
<feature type="transmembrane region" description="Helical" evidence="2">
    <location>
        <begin position="128"/>
        <end position="147"/>
    </location>
</feature>
<comment type="caution">
    <text evidence="3">The sequence shown here is derived from an EMBL/GenBank/DDBJ whole genome shotgun (WGS) entry which is preliminary data.</text>
</comment>
<feature type="transmembrane region" description="Helical" evidence="2">
    <location>
        <begin position="339"/>
        <end position="360"/>
    </location>
</feature>
<evidence type="ECO:0000256" key="2">
    <source>
        <dbReference type="SAM" id="Phobius"/>
    </source>
</evidence>
<keyword evidence="2" id="KW-0472">Membrane</keyword>
<gene>
    <name evidence="3" type="ORF">BJY01DRAFT_264336</name>
</gene>